<dbReference type="PATRIC" id="fig|1178515.4.peg.7"/>
<keyword evidence="4" id="KW-1185">Reference proteome</keyword>
<name>A0A172TDB1_9BACL</name>
<gene>
    <name evidence="3" type="ORF">SY83_00035</name>
</gene>
<dbReference type="PRINTS" id="PR00111">
    <property type="entry name" value="ABHYDROLASE"/>
</dbReference>
<dbReference type="AlphaFoldDB" id="A0A172TDB1"/>
<dbReference type="PANTHER" id="PTHR11614">
    <property type="entry name" value="PHOSPHOLIPASE-RELATED"/>
    <property type="match status" value="1"/>
</dbReference>
<dbReference type="GO" id="GO:0004252">
    <property type="term" value="F:serine-type endopeptidase activity"/>
    <property type="evidence" value="ECO:0007669"/>
    <property type="project" value="InterPro"/>
</dbReference>
<evidence type="ECO:0000313" key="4">
    <source>
        <dbReference type="Proteomes" id="UP000076927"/>
    </source>
</evidence>
<dbReference type="SUPFAM" id="SSF53474">
    <property type="entry name" value="alpha/beta-Hydrolases"/>
    <property type="match status" value="1"/>
</dbReference>
<dbReference type="InterPro" id="IPR029058">
    <property type="entry name" value="AB_hydrolase_fold"/>
</dbReference>
<dbReference type="InterPro" id="IPR002471">
    <property type="entry name" value="Pept_S9_AS"/>
</dbReference>
<protein>
    <submittedName>
        <fullName evidence="3">Phospholipase</fullName>
    </submittedName>
</protein>
<dbReference type="Pfam" id="PF12146">
    <property type="entry name" value="Hydrolase_4"/>
    <property type="match status" value="1"/>
</dbReference>
<dbReference type="InterPro" id="IPR000073">
    <property type="entry name" value="AB_hydrolase_1"/>
</dbReference>
<sequence>MNIWDVAYSKGTVVMVHGVGEHHGRYHWLKDQWNREGYRVVNGDLPGHGTSPGIRGHVQRFSDYTDAVKGWIIDSRKDEKPVILLGHSMGGLIAIQTMSEHADLPVQALILSSPGLGTVQPPPKFVETAVKWLHPVFPSFSASTGIREEQLTRDASIASQFKKDPLKVGKVSLRWYWEFTQAIAAAHRHSASFPEIPLLVMQGGSDLVVDKHAVKRWYDMVATKDKEYKEWDGLYHEIFNEPERDEVFNYAAAFIQRAAPVQ</sequence>
<accession>A0A172TDB1</accession>
<dbReference type="RefSeq" id="WP_068603180.1">
    <property type="nucleotide sequence ID" value="NZ_CP011388.1"/>
</dbReference>
<dbReference type="OrthoDB" id="9806902at2"/>
<keyword evidence="1" id="KW-0378">Hydrolase</keyword>
<dbReference type="Proteomes" id="UP000076927">
    <property type="component" value="Chromosome"/>
</dbReference>
<evidence type="ECO:0000259" key="2">
    <source>
        <dbReference type="Pfam" id="PF12146"/>
    </source>
</evidence>
<dbReference type="KEGG" id="pswu:SY83_00035"/>
<dbReference type="GO" id="GO:0006508">
    <property type="term" value="P:proteolysis"/>
    <property type="evidence" value="ECO:0007669"/>
    <property type="project" value="InterPro"/>
</dbReference>
<dbReference type="InterPro" id="IPR022742">
    <property type="entry name" value="Hydrolase_4"/>
</dbReference>
<organism evidence="3 4">
    <name type="scientific">Paenibacillus swuensis</name>
    <dbReference type="NCBI Taxonomy" id="1178515"/>
    <lineage>
        <taxon>Bacteria</taxon>
        <taxon>Bacillati</taxon>
        <taxon>Bacillota</taxon>
        <taxon>Bacilli</taxon>
        <taxon>Bacillales</taxon>
        <taxon>Paenibacillaceae</taxon>
        <taxon>Paenibacillus</taxon>
    </lineage>
</organism>
<dbReference type="InterPro" id="IPR051044">
    <property type="entry name" value="MAG_DAG_Lipase"/>
</dbReference>
<evidence type="ECO:0000256" key="1">
    <source>
        <dbReference type="ARBA" id="ARBA00022801"/>
    </source>
</evidence>
<dbReference type="STRING" id="1178515.SY83_00035"/>
<dbReference type="Gene3D" id="3.40.50.1820">
    <property type="entry name" value="alpha/beta hydrolase"/>
    <property type="match status" value="1"/>
</dbReference>
<evidence type="ECO:0000313" key="3">
    <source>
        <dbReference type="EMBL" id="ANE45029.1"/>
    </source>
</evidence>
<dbReference type="PROSITE" id="PS00708">
    <property type="entry name" value="PRO_ENDOPEP_SER"/>
    <property type="match status" value="1"/>
</dbReference>
<feature type="domain" description="Serine aminopeptidase S33" evidence="2">
    <location>
        <begin position="9"/>
        <end position="243"/>
    </location>
</feature>
<reference evidence="3 4" key="1">
    <citation type="submission" date="2015-01" db="EMBL/GenBank/DDBJ databases">
        <title>Paenibacillus swuensis/DY6/whole genome sequencing.</title>
        <authorList>
            <person name="Kim M.K."/>
            <person name="Srinivasan S."/>
            <person name="Lee J.-J."/>
        </authorList>
    </citation>
    <scope>NUCLEOTIDE SEQUENCE [LARGE SCALE GENOMIC DNA]</scope>
    <source>
        <strain evidence="3 4">DY6</strain>
    </source>
</reference>
<proteinExistence type="predicted"/>
<dbReference type="EMBL" id="CP011388">
    <property type="protein sequence ID" value="ANE45029.1"/>
    <property type="molecule type" value="Genomic_DNA"/>
</dbReference>